<evidence type="ECO:0000313" key="1">
    <source>
        <dbReference type="EMBL" id="RZC49524.1"/>
    </source>
</evidence>
<sequence>MDPVFYEFYRDRYVYGVADDIVEVTTSIGEWFVWTKTLDFVDISHVHVRSFVGRELFASVLEPPAKASQARKAHAPARMQPRRKKSPTMITVVGVIARMRFLVSLMLKPAAKKNSSSEESSLDEEPAEDAAVKKVSMVQVLDKLICNLD</sequence>
<accession>A0A4Y7IKV1</accession>
<dbReference type="Gramene" id="RZC49524">
    <property type="protein sequence ID" value="RZC49524"/>
    <property type="gene ID" value="C5167_017954"/>
</dbReference>
<reference evidence="1 2" key="1">
    <citation type="journal article" date="2018" name="Science">
        <title>The opium poppy genome and morphinan production.</title>
        <authorList>
            <person name="Guo L."/>
            <person name="Winzer T."/>
            <person name="Yang X."/>
            <person name="Li Y."/>
            <person name="Ning Z."/>
            <person name="He Z."/>
            <person name="Teodor R."/>
            <person name="Lu Y."/>
            <person name="Bowser T.A."/>
            <person name="Graham I.A."/>
            <person name="Ye K."/>
        </authorList>
    </citation>
    <scope>NUCLEOTIDE SEQUENCE [LARGE SCALE GENOMIC DNA]</scope>
    <source>
        <strain evidence="2">cv. HN1</strain>
        <tissue evidence="1">Leaves</tissue>
    </source>
</reference>
<dbReference type="EMBL" id="CM010716">
    <property type="protein sequence ID" value="RZC49524.1"/>
    <property type="molecule type" value="Genomic_DNA"/>
</dbReference>
<protein>
    <submittedName>
        <fullName evidence="1">Uncharacterized protein</fullName>
    </submittedName>
</protein>
<gene>
    <name evidence="1" type="ORF">C5167_017954</name>
</gene>
<evidence type="ECO:0000313" key="2">
    <source>
        <dbReference type="Proteomes" id="UP000316621"/>
    </source>
</evidence>
<dbReference type="AlphaFoldDB" id="A0A4Y7IKV1"/>
<dbReference type="Proteomes" id="UP000316621">
    <property type="component" value="Chromosome 2"/>
</dbReference>
<keyword evidence="2" id="KW-1185">Reference proteome</keyword>
<proteinExistence type="predicted"/>
<name>A0A4Y7IKV1_PAPSO</name>
<organism evidence="1 2">
    <name type="scientific">Papaver somniferum</name>
    <name type="common">Opium poppy</name>
    <dbReference type="NCBI Taxonomy" id="3469"/>
    <lineage>
        <taxon>Eukaryota</taxon>
        <taxon>Viridiplantae</taxon>
        <taxon>Streptophyta</taxon>
        <taxon>Embryophyta</taxon>
        <taxon>Tracheophyta</taxon>
        <taxon>Spermatophyta</taxon>
        <taxon>Magnoliopsida</taxon>
        <taxon>Ranunculales</taxon>
        <taxon>Papaveraceae</taxon>
        <taxon>Papaveroideae</taxon>
        <taxon>Papaver</taxon>
    </lineage>
</organism>